<dbReference type="PANTHER" id="PTHR46825:SF9">
    <property type="entry name" value="BETA-LACTAMASE-RELATED DOMAIN-CONTAINING PROTEIN"/>
    <property type="match status" value="1"/>
</dbReference>
<evidence type="ECO:0000313" key="4">
    <source>
        <dbReference type="EMBL" id="TDN34518.1"/>
    </source>
</evidence>
<dbReference type="Pfam" id="PF00144">
    <property type="entry name" value="Beta-lactamase"/>
    <property type="match status" value="1"/>
</dbReference>
<feature type="signal peptide" evidence="1">
    <location>
        <begin position="1"/>
        <end position="21"/>
    </location>
</feature>
<dbReference type="InterPro" id="IPR001466">
    <property type="entry name" value="Beta-lactam-related"/>
</dbReference>
<dbReference type="PANTHER" id="PTHR46825">
    <property type="entry name" value="D-ALANYL-D-ALANINE-CARBOXYPEPTIDASE/ENDOPEPTIDASE AMPH"/>
    <property type="match status" value="1"/>
</dbReference>
<keyword evidence="3" id="KW-0378">Hydrolase</keyword>
<dbReference type="EMBL" id="NKLP01000007">
    <property type="protein sequence ID" value="TDN34518.1"/>
    <property type="molecule type" value="Genomic_DNA"/>
</dbReference>
<sequence>MKKSIIGLATAALLTTVPAFAITEPPQVQASSYFKTEMRNFVRNTLAQNNTRGSIVIIKNGQPQQISYGYAWYGKKVGNGNDNVVYPTASLQKVVTAAMIIQLMNENWHTSQKFTQNTKISRWYPNLKNADNITIGQLMTHTSGIQATNTELDRGKVLSENDAINWAIDNTNNGTQGTPGTYFYNNTNYLLLAGIIIKISGQSYENNFNNRIINKLGLANTFLYQDIPSWKTDPISYVWNNGKNYQDAEYVKKTLASQLPGAGNMFTTPMDYYKIQLGLTNGSILSKSDFYYLTHLKSATTNYSGGLHLDDDHTKSAYGSLSNTHFGNWIKMTTDNRYGIIMFLNQVSGDETAQKNIGTKILDHIKPRMFDKDNNQDDQDLINISGN</sequence>
<dbReference type="EMBL" id="SCLX01000010">
    <property type="protein sequence ID" value="RXF58968.1"/>
    <property type="molecule type" value="Genomic_DNA"/>
</dbReference>
<dbReference type="SUPFAM" id="SSF56601">
    <property type="entry name" value="beta-lactamase/transpeptidase-like"/>
    <property type="match status" value="1"/>
</dbReference>
<name>A0A135YP64_9LACO</name>
<evidence type="ECO:0000256" key="1">
    <source>
        <dbReference type="SAM" id="SignalP"/>
    </source>
</evidence>
<comment type="caution">
    <text evidence="4">The sequence shown here is derived from an EMBL/GenBank/DDBJ whole genome shotgun (WGS) entry which is preliminary data.</text>
</comment>
<dbReference type="Proteomes" id="UP000295195">
    <property type="component" value="Unassembled WGS sequence"/>
</dbReference>
<dbReference type="GO" id="GO:0016787">
    <property type="term" value="F:hydrolase activity"/>
    <property type="evidence" value="ECO:0007669"/>
    <property type="project" value="UniProtKB-KW"/>
</dbReference>
<evidence type="ECO:0000313" key="6">
    <source>
        <dbReference type="Proteomes" id="UP000295195"/>
    </source>
</evidence>
<protein>
    <submittedName>
        <fullName evidence="3">Class A beta-lactamase-related serine hydrolase</fullName>
    </submittedName>
    <submittedName>
        <fullName evidence="4">Penicillin-binding protein</fullName>
    </submittedName>
</protein>
<evidence type="ECO:0000259" key="2">
    <source>
        <dbReference type="Pfam" id="PF00144"/>
    </source>
</evidence>
<dbReference type="InterPro" id="IPR050491">
    <property type="entry name" value="AmpC-like"/>
</dbReference>
<evidence type="ECO:0000313" key="3">
    <source>
        <dbReference type="EMBL" id="RXF58968.1"/>
    </source>
</evidence>
<gene>
    <name evidence="4" type="ORF">CEE75_00515</name>
    <name evidence="3" type="ORF">ERD32_02885</name>
</gene>
<organism evidence="4 6">
    <name type="scientific">Lactobacillus crispatus</name>
    <dbReference type="NCBI Taxonomy" id="47770"/>
    <lineage>
        <taxon>Bacteria</taxon>
        <taxon>Bacillati</taxon>
        <taxon>Bacillota</taxon>
        <taxon>Bacilli</taxon>
        <taxon>Lactobacillales</taxon>
        <taxon>Lactobacillaceae</taxon>
        <taxon>Lactobacillus</taxon>
    </lineage>
</organism>
<dbReference type="AlphaFoldDB" id="A0A135YP64"/>
<reference evidence="3 5" key="2">
    <citation type="submission" date="2019-01" db="EMBL/GenBank/DDBJ databases">
        <title>The genome sequence of Lactobacillus crispatus L49.</title>
        <authorList>
            <person name="Zhong J."/>
            <person name="Zhang J."/>
        </authorList>
    </citation>
    <scope>NUCLEOTIDE SEQUENCE [LARGE SCALE GENOMIC DNA]</scope>
    <source>
        <strain evidence="3 5">L49</strain>
    </source>
</reference>
<proteinExistence type="predicted"/>
<accession>A0A135YP64</accession>
<keyword evidence="1" id="KW-0732">Signal</keyword>
<reference evidence="4 6" key="1">
    <citation type="submission" date="2017-06" db="EMBL/GenBank/DDBJ databases">
        <authorList>
            <person name="Swanenburg J."/>
            <person name="Kort R."/>
        </authorList>
    </citation>
    <scope>NUCLEOTIDE SEQUENCE [LARGE SCALE GENOMIC DNA]</scope>
    <source>
        <strain evidence="4 6">RL05</strain>
    </source>
</reference>
<dbReference type="Gene3D" id="3.40.710.10">
    <property type="entry name" value="DD-peptidase/beta-lactamase superfamily"/>
    <property type="match status" value="1"/>
</dbReference>
<dbReference type="InterPro" id="IPR012338">
    <property type="entry name" value="Beta-lactam/transpept-like"/>
</dbReference>
<dbReference type="Proteomes" id="UP000289808">
    <property type="component" value="Unassembled WGS sequence"/>
</dbReference>
<feature type="domain" description="Beta-lactamase-related" evidence="2">
    <location>
        <begin position="40"/>
        <end position="355"/>
    </location>
</feature>
<feature type="chain" id="PRO_5043134190" evidence="1">
    <location>
        <begin position="22"/>
        <end position="387"/>
    </location>
</feature>
<evidence type="ECO:0000313" key="5">
    <source>
        <dbReference type="Proteomes" id="UP000289808"/>
    </source>
</evidence>
<dbReference type="STRING" id="47770.GCA_001567095_01613"/>